<dbReference type="SUPFAM" id="SSF82784">
    <property type="entry name" value="OsmC-like"/>
    <property type="match status" value="1"/>
</dbReference>
<reference evidence="1 2" key="1">
    <citation type="submission" date="2024-10" db="EMBL/GenBank/DDBJ databases">
        <title>The Natural Products Discovery Center: Release of the First 8490 Sequenced Strains for Exploring Actinobacteria Biosynthetic Diversity.</title>
        <authorList>
            <person name="Kalkreuter E."/>
            <person name="Kautsar S.A."/>
            <person name="Yang D."/>
            <person name="Bader C.D."/>
            <person name="Teijaro C.N."/>
            <person name="Fluegel L."/>
            <person name="Davis C.M."/>
            <person name="Simpson J.R."/>
            <person name="Lauterbach L."/>
            <person name="Steele A.D."/>
            <person name="Gui C."/>
            <person name="Meng S."/>
            <person name="Li G."/>
            <person name="Viehrig K."/>
            <person name="Ye F."/>
            <person name="Su P."/>
            <person name="Kiefer A.F."/>
            <person name="Nichols A."/>
            <person name="Cepeda A.J."/>
            <person name="Yan W."/>
            <person name="Fan B."/>
            <person name="Jiang Y."/>
            <person name="Adhikari A."/>
            <person name="Zheng C.-J."/>
            <person name="Schuster L."/>
            <person name="Cowan T.M."/>
            <person name="Smanski M.J."/>
            <person name="Chevrette M.G."/>
            <person name="De Carvalho L.P.S."/>
            <person name="Shen B."/>
        </authorList>
    </citation>
    <scope>NUCLEOTIDE SEQUENCE [LARGE SCALE GENOMIC DNA]</scope>
    <source>
        <strain evidence="1 2">NPDC006488</strain>
    </source>
</reference>
<dbReference type="InterPro" id="IPR003718">
    <property type="entry name" value="OsmC/Ohr_fam"/>
</dbReference>
<proteinExistence type="predicted"/>
<dbReference type="Gene3D" id="3.30.300.20">
    <property type="match status" value="1"/>
</dbReference>
<dbReference type="EC" id="1.11.1.-" evidence="1"/>
<dbReference type="InterPro" id="IPR015946">
    <property type="entry name" value="KH_dom-like_a/b"/>
</dbReference>
<keyword evidence="2" id="KW-1185">Reference proteome</keyword>
<dbReference type="InterPro" id="IPR036102">
    <property type="entry name" value="OsmC/Ohrsf"/>
</dbReference>
<dbReference type="EMBL" id="JBIAHM010000008">
    <property type="protein sequence ID" value="MFE9601683.1"/>
    <property type="molecule type" value="Genomic_DNA"/>
</dbReference>
<dbReference type="RefSeq" id="WP_388109094.1">
    <property type="nucleotide sequence ID" value="NZ_JBIAHM010000008.1"/>
</dbReference>
<gene>
    <name evidence="1" type="ORF">ACFYNQ_24340</name>
</gene>
<comment type="caution">
    <text evidence="1">The sequence shown here is derived from an EMBL/GenBank/DDBJ whole genome shotgun (WGS) entry which is preliminary data.</text>
</comment>
<protein>
    <submittedName>
        <fullName evidence="1">OsmC family protein</fullName>
        <ecNumber evidence="1">1.11.1.-</ecNumber>
    </submittedName>
</protein>
<evidence type="ECO:0000313" key="2">
    <source>
        <dbReference type="Proteomes" id="UP001601303"/>
    </source>
</evidence>
<name>A0ABW6M699_9ACTN</name>
<sequence length="159" mass="17619">MTQTPEEQIVQRPTFTVRPSPGRTKLVTMPVDGEVPMGMRDEIAEHYKIPDGELTPHATTLDYLIGAAAGCLTGTFSGMLLALGQDTHNGRLEARAEGVIVKERGVLRIRSIHVTYRLRRESDIEVEKVERAHERHHRHCPVASSIGSAIEITSELVFA</sequence>
<dbReference type="Proteomes" id="UP001601303">
    <property type="component" value="Unassembled WGS sequence"/>
</dbReference>
<organism evidence="1 2">
    <name type="scientific">Streptomyces hokutonensis</name>
    <dbReference type="NCBI Taxonomy" id="1306990"/>
    <lineage>
        <taxon>Bacteria</taxon>
        <taxon>Bacillati</taxon>
        <taxon>Actinomycetota</taxon>
        <taxon>Actinomycetes</taxon>
        <taxon>Kitasatosporales</taxon>
        <taxon>Streptomycetaceae</taxon>
        <taxon>Streptomyces</taxon>
    </lineage>
</organism>
<accession>A0ABW6M699</accession>
<dbReference type="GO" id="GO:0004601">
    <property type="term" value="F:peroxidase activity"/>
    <property type="evidence" value="ECO:0007669"/>
    <property type="project" value="UniProtKB-KW"/>
</dbReference>
<dbReference type="Pfam" id="PF02566">
    <property type="entry name" value="OsmC"/>
    <property type="match status" value="1"/>
</dbReference>
<evidence type="ECO:0000313" key="1">
    <source>
        <dbReference type="EMBL" id="MFE9601683.1"/>
    </source>
</evidence>
<keyword evidence="1" id="KW-0560">Oxidoreductase</keyword>
<keyword evidence="1" id="KW-0575">Peroxidase</keyword>